<protein>
    <submittedName>
        <fullName evidence="2">Uncharacterized protein</fullName>
    </submittedName>
</protein>
<dbReference type="Proteomes" id="UP000230154">
    <property type="component" value="Unassembled WGS sequence"/>
</dbReference>
<name>A0A2H0TQ50_9BACT</name>
<reference evidence="3" key="1">
    <citation type="submission" date="2017-09" db="EMBL/GenBank/DDBJ databases">
        <title>Depth-based differentiation of microbial function through sediment-hosted aquifers and enrichment of novel symbionts in the deep terrestrial subsurface.</title>
        <authorList>
            <person name="Probst A.J."/>
            <person name="Ladd B."/>
            <person name="Jarett J.K."/>
            <person name="Geller-Mcgrath D.E."/>
            <person name="Sieber C.M.K."/>
            <person name="Emerson J.B."/>
            <person name="Anantharaman K."/>
            <person name="Thomas B.C."/>
            <person name="Malmstrom R."/>
            <person name="Stieglmeier M."/>
            <person name="Klingl A."/>
            <person name="Woyke T."/>
            <person name="Ryan C.M."/>
            <person name="Banfield J.F."/>
        </authorList>
    </citation>
    <scope>NUCLEOTIDE SEQUENCE [LARGE SCALE GENOMIC DNA]</scope>
</reference>
<dbReference type="EMBL" id="PFCB01000023">
    <property type="protein sequence ID" value="PIR74293.1"/>
    <property type="molecule type" value="Genomic_DNA"/>
</dbReference>
<sequence length="109" mass="12266">MHLITGRRYQCNKFRHALTNGILCDRLECLQQHPAGAGRSRDMDPKKGRRRSGILRHRDGTTLEVYSATSRRTTLWRDGECVEDSFDRGDDRGRGAVGIPKPESTPATA</sequence>
<evidence type="ECO:0000313" key="3">
    <source>
        <dbReference type="Proteomes" id="UP000230154"/>
    </source>
</evidence>
<organism evidence="2 3">
    <name type="scientific">Candidatus Magasanikbacteria bacterium CG10_big_fil_rev_8_21_14_0_10_47_10</name>
    <dbReference type="NCBI Taxonomy" id="1974652"/>
    <lineage>
        <taxon>Bacteria</taxon>
        <taxon>Candidatus Magasanikiibacteriota</taxon>
    </lineage>
</organism>
<evidence type="ECO:0000313" key="2">
    <source>
        <dbReference type="EMBL" id="PIR74293.1"/>
    </source>
</evidence>
<feature type="region of interest" description="Disordered" evidence="1">
    <location>
        <begin position="83"/>
        <end position="109"/>
    </location>
</feature>
<proteinExistence type="predicted"/>
<comment type="caution">
    <text evidence="2">The sequence shown here is derived from an EMBL/GenBank/DDBJ whole genome shotgun (WGS) entry which is preliminary data.</text>
</comment>
<feature type="region of interest" description="Disordered" evidence="1">
    <location>
        <begin position="34"/>
        <end position="55"/>
    </location>
</feature>
<feature type="compositionally biased region" description="Basic and acidic residues" evidence="1">
    <location>
        <begin position="83"/>
        <end position="94"/>
    </location>
</feature>
<accession>A0A2H0TQ50</accession>
<dbReference type="AlphaFoldDB" id="A0A2H0TQ50"/>
<evidence type="ECO:0000256" key="1">
    <source>
        <dbReference type="SAM" id="MobiDB-lite"/>
    </source>
</evidence>
<gene>
    <name evidence="2" type="ORF">COU35_03300</name>
</gene>